<evidence type="ECO:0000256" key="13">
    <source>
        <dbReference type="RuleBase" id="RU364006"/>
    </source>
</evidence>
<sequence length="156" mass="16896">MSKYYLNGAKDEANVREFDTLDAPVRELILAAVEARKHAYCPYSNFAVGAAIRTADGSIYTGCNIENGAYTAGICAERTAAAKAISEGKRDFVACAVVAQQEGSFTTPCGVCRQFLAEFGAKNDFPLYAAKPNSPPFRVLCTSVMELLPKTFLFEK</sequence>
<dbReference type="NCBIfam" id="NF004064">
    <property type="entry name" value="PRK05578.1"/>
    <property type="match status" value="1"/>
</dbReference>
<dbReference type="InterPro" id="IPR050202">
    <property type="entry name" value="Cyt/Deoxycyt_deaminase"/>
</dbReference>
<evidence type="ECO:0000256" key="1">
    <source>
        <dbReference type="ARBA" id="ARBA00001947"/>
    </source>
</evidence>
<keyword evidence="7 12" id="KW-0862">Zinc</keyword>
<comment type="similarity">
    <text evidence="3 13">Belongs to the cytidine and deoxycytidylate deaminase family.</text>
</comment>
<evidence type="ECO:0000256" key="7">
    <source>
        <dbReference type="ARBA" id="ARBA00022833"/>
    </source>
</evidence>
<gene>
    <name evidence="15" type="primary">101889885</name>
    <name evidence="17" type="synonym">LOC101889885</name>
</gene>
<accession>A0A1I8N9E3</accession>
<dbReference type="PANTHER" id="PTHR11644:SF2">
    <property type="entry name" value="CYTIDINE DEAMINASE"/>
    <property type="match status" value="1"/>
</dbReference>
<name>A0A1I8N9E3_MUSDO</name>
<dbReference type="STRING" id="7370.A0A1I8N9E3"/>
<keyword evidence="16" id="KW-1185">Reference proteome</keyword>
<protein>
    <recommendedName>
        <fullName evidence="4 13">Cytidine deaminase</fullName>
        <ecNumber evidence="4 13">3.5.4.5</ecNumber>
    </recommendedName>
    <alternativeName>
        <fullName evidence="8 13">Cytidine aminohydrolase</fullName>
    </alternativeName>
</protein>
<evidence type="ECO:0000256" key="11">
    <source>
        <dbReference type="PIRSR" id="PIRSR606262-2"/>
    </source>
</evidence>
<dbReference type="KEGG" id="mde:101889885"/>
<feature type="binding site" evidence="12">
    <location>
        <position position="109"/>
    </location>
    <ligand>
        <name>Zn(2+)</name>
        <dbReference type="ChEBI" id="CHEBI:29105"/>
        <note>catalytic</note>
    </ligand>
</feature>
<dbReference type="CDD" id="cd01283">
    <property type="entry name" value="cytidine_deaminase"/>
    <property type="match status" value="1"/>
</dbReference>
<dbReference type="Pfam" id="PF00383">
    <property type="entry name" value="dCMP_cyt_deam_1"/>
    <property type="match status" value="1"/>
</dbReference>
<evidence type="ECO:0000256" key="10">
    <source>
        <dbReference type="PIRSR" id="PIRSR606262-1"/>
    </source>
</evidence>
<dbReference type="SUPFAM" id="SSF53927">
    <property type="entry name" value="Cytidine deaminase-like"/>
    <property type="match status" value="1"/>
</dbReference>
<proteinExistence type="inferred from homology"/>
<dbReference type="GO" id="GO:0055086">
    <property type="term" value="P:nucleobase-containing small molecule metabolic process"/>
    <property type="evidence" value="ECO:0007669"/>
    <property type="project" value="UniProtKB-ARBA"/>
</dbReference>
<dbReference type="PROSITE" id="PS51747">
    <property type="entry name" value="CYT_DCMP_DEAMINASES_2"/>
    <property type="match status" value="1"/>
</dbReference>
<evidence type="ECO:0000313" key="16">
    <source>
        <dbReference type="Proteomes" id="UP001652621"/>
    </source>
</evidence>
<comment type="catalytic activity">
    <reaction evidence="9 13">
        <text>cytidine + H2O + H(+) = uridine + NH4(+)</text>
        <dbReference type="Rhea" id="RHEA:16069"/>
        <dbReference type="ChEBI" id="CHEBI:15377"/>
        <dbReference type="ChEBI" id="CHEBI:15378"/>
        <dbReference type="ChEBI" id="CHEBI:16704"/>
        <dbReference type="ChEBI" id="CHEBI:17562"/>
        <dbReference type="ChEBI" id="CHEBI:28938"/>
        <dbReference type="EC" id="3.5.4.5"/>
    </reaction>
</comment>
<organism evidence="15">
    <name type="scientific">Musca domestica</name>
    <name type="common">House fly</name>
    <dbReference type="NCBI Taxonomy" id="7370"/>
    <lineage>
        <taxon>Eukaryota</taxon>
        <taxon>Metazoa</taxon>
        <taxon>Ecdysozoa</taxon>
        <taxon>Arthropoda</taxon>
        <taxon>Hexapoda</taxon>
        <taxon>Insecta</taxon>
        <taxon>Pterygota</taxon>
        <taxon>Neoptera</taxon>
        <taxon>Endopterygota</taxon>
        <taxon>Diptera</taxon>
        <taxon>Brachycera</taxon>
        <taxon>Muscomorpha</taxon>
        <taxon>Muscoidea</taxon>
        <taxon>Muscidae</taxon>
        <taxon>Musca</taxon>
    </lineage>
</organism>
<evidence type="ECO:0000256" key="9">
    <source>
        <dbReference type="ARBA" id="ARBA00049558"/>
    </source>
</evidence>
<feature type="binding site" evidence="11">
    <location>
        <begin position="64"/>
        <end position="70"/>
    </location>
    <ligand>
        <name>substrate</name>
    </ligand>
</feature>
<evidence type="ECO:0000259" key="14">
    <source>
        <dbReference type="PROSITE" id="PS51747"/>
    </source>
</evidence>
<dbReference type="eggNOG" id="KOG0833">
    <property type="taxonomic scope" value="Eukaryota"/>
</dbReference>
<comment type="function">
    <text evidence="2 13">This enzyme scavenges exogenous and endogenous cytidine and 2'-deoxycytidine for UMP synthesis.</text>
</comment>
<dbReference type="GO" id="GO:0004126">
    <property type="term" value="F:cytidine deaminase activity"/>
    <property type="evidence" value="ECO:0007669"/>
    <property type="project" value="UniProtKB-UniRule"/>
</dbReference>
<comment type="catalytic activity">
    <reaction evidence="13">
        <text>2'-deoxycytidine + H2O + H(+) = 2'-deoxyuridine + NH4(+)</text>
        <dbReference type="Rhea" id="RHEA:13433"/>
        <dbReference type="ChEBI" id="CHEBI:15377"/>
        <dbReference type="ChEBI" id="CHEBI:15378"/>
        <dbReference type="ChEBI" id="CHEBI:15698"/>
        <dbReference type="ChEBI" id="CHEBI:16450"/>
        <dbReference type="ChEBI" id="CHEBI:28938"/>
        <dbReference type="EC" id="3.5.4.5"/>
    </reaction>
</comment>
<dbReference type="GeneID" id="101889885"/>
<dbReference type="VEuPathDB" id="VectorBase:MDOMA2_002265"/>
<keyword evidence="5 12" id="KW-0479">Metal-binding</keyword>
<dbReference type="VEuPathDB" id="VectorBase:MDOA012938"/>
<dbReference type="AlphaFoldDB" id="A0A1I8N9E3"/>
<feature type="binding site" evidence="12">
    <location>
        <position position="75"/>
    </location>
    <ligand>
        <name>Zn(2+)</name>
        <dbReference type="ChEBI" id="CHEBI:29105"/>
        <note>catalytic</note>
    </ligand>
</feature>
<feature type="active site" description="Proton donor" evidence="10">
    <location>
        <position position="77"/>
    </location>
</feature>
<evidence type="ECO:0000256" key="3">
    <source>
        <dbReference type="ARBA" id="ARBA00006576"/>
    </source>
</evidence>
<dbReference type="InterPro" id="IPR002125">
    <property type="entry name" value="CMP_dCMP_dom"/>
</dbReference>
<dbReference type="GO" id="GO:0072527">
    <property type="term" value="P:pyrimidine-containing compound metabolic process"/>
    <property type="evidence" value="ECO:0007669"/>
    <property type="project" value="UniProtKB-ARBA"/>
</dbReference>
<reference evidence="17" key="2">
    <citation type="submission" date="2025-04" db="UniProtKB">
        <authorList>
            <consortium name="RefSeq"/>
        </authorList>
    </citation>
    <scope>IDENTIFICATION</scope>
    <source>
        <strain evidence="17">Aabys</strain>
    </source>
</reference>
<evidence type="ECO:0000256" key="8">
    <source>
        <dbReference type="ARBA" id="ARBA00032005"/>
    </source>
</evidence>
<dbReference type="RefSeq" id="XP_005188408.1">
    <property type="nucleotide sequence ID" value="XM_005188351.3"/>
</dbReference>
<dbReference type="FunFam" id="3.40.140.10:FF:000008">
    <property type="entry name" value="Cytidine deaminase"/>
    <property type="match status" value="1"/>
</dbReference>
<evidence type="ECO:0000256" key="4">
    <source>
        <dbReference type="ARBA" id="ARBA00012783"/>
    </source>
</evidence>
<evidence type="ECO:0000256" key="2">
    <source>
        <dbReference type="ARBA" id="ARBA00003949"/>
    </source>
</evidence>
<dbReference type="InterPro" id="IPR006262">
    <property type="entry name" value="Cyt_deam_tetra"/>
</dbReference>
<dbReference type="OrthoDB" id="414540at2759"/>
<evidence type="ECO:0000256" key="6">
    <source>
        <dbReference type="ARBA" id="ARBA00022801"/>
    </source>
</evidence>
<evidence type="ECO:0000256" key="5">
    <source>
        <dbReference type="ARBA" id="ARBA00022723"/>
    </source>
</evidence>
<evidence type="ECO:0000256" key="12">
    <source>
        <dbReference type="PIRSR" id="PIRSR606262-3"/>
    </source>
</evidence>
<dbReference type="PANTHER" id="PTHR11644">
    <property type="entry name" value="CYTIDINE DEAMINASE"/>
    <property type="match status" value="1"/>
</dbReference>
<dbReference type="EnsemblMetazoa" id="MDOA012938-RA">
    <property type="protein sequence ID" value="MDOA012938-PA"/>
    <property type="gene ID" value="MDOA012938"/>
</dbReference>
<reference evidence="15" key="1">
    <citation type="submission" date="2020-05" db="UniProtKB">
        <authorList>
            <consortium name="EnsemblMetazoa"/>
        </authorList>
    </citation>
    <scope>IDENTIFICATION</scope>
    <source>
        <strain evidence="15">Aabys</strain>
    </source>
</reference>
<dbReference type="GO" id="GO:0008270">
    <property type="term" value="F:zinc ion binding"/>
    <property type="evidence" value="ECO:0007669"/>
    <property type="project" value="UniProtKB-UniRule"/>
</dbReference>
<dbReference type="Gene3D" id="3.40.140.10">
    <property type="entry name" value="Cytidine Deaminase, domain 2"/>
    <property type="match status" value="1"/>
</dbReference>
<dbReference type="Proteomes" id="UP001652621">
    <property type="component" value="Unplaced"/>
</dbReference>
<evidence type="ECO:0000313" key="15">
    <source>
        <dbReference type="EnsemblMetazoa" id="MDOA012938-PA"/>
    </source>
</evidence>
<feature type="binding site" evidence="12">
    <location>
        <position position="112"/>
    </location>
    <ligand>
        <name>Zn(2+)</name>
        <dbReference type="ChEBI" id="CHEBI:29105"/>
        <note>catalytic</note>
    </ligand>
</feature>
<dbReference type="InterPro" id="IPR016193">
    <property type="entry name" value="Cytidine_deaminase-like"/>
</dbReference>
<feature type="domain" description="CMP/dCMP-type deaminase" evidence="14">
    <location>
        <begin position="23"/>
        <end position="140"/>
    </location>
</feature>
<dbReference type="GO" id="GO:0005829">
    <property type="term" value="C:cytosol"/>
    <property type="evidence" value="ECO:0007669"/>
    <property type="project" value="TreeGrafter"/>
</dbReference>
<dbReference type="EC" id="3.5.4.5" evidence="4 13"/>
<dbReference type="NCBIfam" id="TIGR01354">
    <property type="entry name" value="cyt_deam_tetra"/>
    <property type="match status" value="1"/>
</dbReference>
<comment type="cofactor">
    <cofactor evidence="1 12 13">
        <name>Zn(2+)</name>
        <dbReference type="ChEBI" id="CHEBI:29105"/>
    </cofactor>
</comment>
<evidence type="ECO:0000313" key="17">
    <source>
        <dbReference type="RefSeq" id="XP_005188408.1"/>
    </source>
</evidence>
<keyword evidence="6 13" id="KW-0378">Hydrolase</keyword>